<dbReference type="Proteomes" id="UP000242763">
    <property type="component" value="Unassembled WGS sequence"/>
</dbReference>
<sequence length="45" mass="4842">MVVLIQFGEAEVEVAQEILLRAANPSMAGMEVPQITSPGEKERTA</sequence>
<keyword evidence="2" id="KW-1185">Reference proteome</keyword>
<evidence type="ECO:0000313" key="1">
    <source>
        <dbReference type="EMBL" id="SFJ66696.1"/>
    </source>
</evidence>
<protein>
    <submittedName>
        <fullName evidence="1">Uncharacterized protein</fullName>
    </submittedName>
</protein>
<reference evidence="2" key="1">
    <citation type="submission" date="2016-10" db="EMBL/GenBank/DDBJ databases">
        <authorList>
            <person name="Varghese N."/>
            <person name="Submissions S."/>
        </authorList>
    </citation>
    <scope>NUCLEOTIDE SEQUENCE [LARGE SCALE GENOMIC DNA]</scope>
    <source>
        <strain evidence="2">DSM 21857</strain>
    </source>
</reference>
<proteinExistence type="predicted"/>
<evidence type="ECO:0000313" key="2">
    <source>
        <dbReference type="Proteomes" id="UP000242763"/>
    </source>
</evidence>
<dbReference type="AlphaFoldDB" id="A0A1I3TAK7"/>
<accession>A0A1I3TAK7</accession>
<gene>
    <name evidence="1" type="ORF">SAMN03080618_03589</name>
</gene>
<dbReference type="EMBL" id="FORF01000047">
    <property type="protein sequence ID" value="SFJ66696.1"/>
    <property type="molecule type" value="Genomic_DNA"/>
</dbReference>
<organism evidence="1 2">
    <name type="scientific">Aquamicrobium aerolatum DSM 21857</name>
    <dbReference type="NCBI Taxonomy" id="1121003"/>
    <lineage>
        <taxon>Bacteria</taxon>
        <taxon>Pseudomonadati</taxon>
        <taxon>Pseudomonadota</taxon>
        <taxon>Alphaproteobacteria</taxon>
        <taxon>Hyphomicrobiales</taxon>
        <taxon>Phyllobacteriaceae</taxon>
        <taxon>Aerobium</taxon>
    </lineage>
</organism>
<name>A0A1I3TAK7_9HYPH</name>